<organism evidence="2 3">
    <name type="scientific">Marinobacter nanhaiticus D15-8W</name>
    <dbReference type="NCBI Taxonomy" id="626887"/>
    <lineage>
        <taxon>Bacteria</taxon>
        <taxon>Pseudomonadati</taxon>
        <taxon>Pseudomonadota</taxon>
        <taxon>Gammaproteobacteria</taxon>
        <taxon>Pseudomonadales</taxon>
        <taxon>Marinobacteraceae</taxon>
        <taxon>Marinobacter</taxon>
    </lineage>
</organism>
<evidence type="ECO:0000259" key="1">
    <source>
        <dbReference type="Pfam" id="PF13439"/>
    </source>
</evidence>
<dbReference type="AlphaFoldDB" id="N6X6K9"/>
<dbReference type="eggNOG" id="COG0438">
    <property type="taxonomic scope" value="Bacteria"/>
</dbReference>
<dbReference type="PATRIC" id="fig|626887.3.peg.670"/>
<dbReference type="CDD" id="cd03814">
    <property type="entry name" value="GT4-like"/>
    <property type="match status" value="1"/>
</dbReference>
<dbReference type="PANTHER" id="PTHR45947">
    <property type="entry name" value="SULFOQUINOVOSYL TRANSFERASE SQD2"/>
    <property type="match status" value="1"/>
</dbReference>
<dbReference type="Pfam" id="PF13692">
    <property type="entry name" value="Glyco_trans_1_4"/>
    <property type="match status" value="1"/>
</dbReference>
<comment type="caution">
    <text evidence="2">The sequence shown here is derived from an EMBL/GenBank/DDBJ whole genome shotgun (WGS) entry which is preliminary data.</text>
</comment>
<dbReference type="RefSeq" id="WP_004583233.1">
    <property type="nucleotide sequence ID" value="NZ_AP028878.1"/>
</dbReference>
<dbReference type="HOGENOM" id="CLU_009583_2_0_6"/>
<dbReference type="InterPro" id="IPR050194">
    <property type="entry name" value="Glycosyltransferase_grp1"/>
</dbReference>
<dbReference type="SUPFAM" id="SSF53756">
    <property type="entry name" value="UDP-Glycosyltransferase/glycogen phosphorylase"/>
    <property type="match status" value="1"/>
</dbReference>
<name>N6X6K9_9GAMM</name>
<reference evidence="2 3" key="1">
    <citation type="journal article" date="2013" name="Genome Announc.">
        <title>Genome Sequence of the Polycyclic Aromatic Hydrocarbon-Degrading Bacterium Strain Marinobacter nanhaiticus D15-8WT.</title>
        <authorList>
            <person name="Cui Z."/>
            <person name="Gao W."/>
            <person name="Li Q."/>
            <person name="Xu G."/>
            <person name="Zheng L."/>
        </authorList>
    </citation>
    <scope>NUCLEOTIDE SEQUENCE [LARGE SCALE GENOMIC DNA]</scope>
    <source>
        <strain evidence="2 3">D15-8W</strain>
    </source>
</reference>
<proteinExistence type="predicted"/>
<evidence type="ECO:0000313" key="2">
    <source>
        <dbReference type="EMBL" id="ENO16723.1"/>
    </source>
</evidence>
<dbReference type="Pfam" id="PF13439">
    <property type="entry name" value="Glyco_transf_4"/>
    <property type="match status" value="1"/>
</dbReference>
<keyword evidence="2" id="KW-0808">Transferase</keyword>
<accession>N6X6K9</accession>
<protein>
    <submittedName>
        <fullName evidence="2">Glycosyltransferase family 1 protein</fullName>
    </submittedName>
</protein>
<dbReference type="GO" id="GO:0016757">
    <property type="term" value="F:glycosyltransferase activity"/>
    <property type="evidence" value="ECO:0007669"/>
    <property type="project" value="TreeGrafter"/>
</dbReference>
<gene>
    <name evidence="2" type="ORF">J057_03425</name>
</gene>
<dbReference type="STRING" id="626887.J057_03425"/>
<dbReference type="PANTHER" id="PTHR45947:SF3">
    <property type="entry name" value="SULFOQUINOVOSYL TRANSFERASE SQD2"/>
    <property type="match status" value="1"/>
</dbReference>
<dbReference type="Gene3D" id="3.40.50.2000">
    <property type="entry name" value="Glycogen Phosphorylase B"/>
    <property type="match status" value="2"/>
</dbReference>
<sequence>MIQRQRHIAIVTETFPPEINGVANTLGKLCEGLRQRGHRLSVVRPGQRKPASEAGTAAVQGLADRMVAVPGFPIPGYADLQFGLSTSRRLARDWKANRPDVIYVATEGPLGLMALNAARKLQIPVCSGFHTNFHSYSRHYGYGFLERMIVGYLRWFHNRTQLTLVPTRKMQSRLNGLGIQPVSVWSRGVDCDRFSPGKRDRALREGWGVGERDLAVIYVGRLAAEKNLQLAVTAFERLRNIHPRAKFILVGDGPMGKKLRDRHKDYIFCGMQRGNDLARHYASADLFLFPSKTETFGNVVTEAMASGLALVAFDDGAASEHIRSEANGIKVPLDDHGGFVDATLRLADQPSLVSHLRSQARLDALDIHWPSLIEQFENIVFNLQYRETRHAGKQSVSIL</sequence>
<dbReference type="OrthoDB" id="9802525at2"/>
<dbReference type="Proteomes" id="UP000013165">
    <property type="component" value="Unassembled WGS sequence"/>
</dbReference>
<dbReference type="InterPro" id="IPR028098">
    <property type="entry name" value="Glyco_trans_4-like_N"/>
</dbReference>
<keyword evidence="3" id="KW-1185">Reference proteome</keyword>
<evidence type="ECO:0000313" key="3">
    <source>
        <dbReference type="Proteomes" id="UP000013165"/>
    </source>
</evidence>
<feature type="domain" description="Glycosyltransferase subfamily 4-like N-terminal" evidence="1">
    <location>
        <begin position="19"/>
        <end position="193"/>
    </location>
</feature>
<dbReference type="EMBL" id="APLQ01000010">
    <property type="protein sequence ID" value="ENO16723.1"/>
    <property type="molecule type" value="Genomic_DNA"/>
</dbReference>